<dbReference type="GO" id="GO:0043683">
    <property type="term" value="P:type IV pilus assembly"/>
    <property type="evidence" value="ECO:0007669"/>
    <property type="project" value="TreeGrafter"/>
</dbReference>
<evidence type="ECO:0000256" key="2">
    <source>
        <dbReference type="SAM" id="Phobius"/>
    </source>
</evidence>
<dbReference type="AlphaFoldDB" id="A0A2H9T9B1"/>
<comment type="caution">
    <text evidence="3">The sequence shown here is derived from an EMBL/GenBank/DDBJ whole genome shotgun (WGS) entry which is preliminary data.</text>
</comment>
<dbReference type="EMBL" id="NSIT01000046">
    <property type="protein sequence ID" value="PJE79816.1"/>
    <property type="molecule type" value="Genomic_DNA"/>
</dbReference>
<keyword evidence="1" id="KW-0175">Coiled coil</keyword>
<evidence type="ECO:0000313" key="3">
    <source>
        <dbReference type="EMBL" id="PJE79816.1"/>
    </source>
</evidence>
<dbReference type="InterPro" id="IPR007813">
    <property type="entry name" value="PilN"/>
</dbReference>
<organism evidence="3">
    <name type="scientific">invertebrate metagenome</name>
    <dbReference type="NCBI Taxonomy" id="1711999"/>
    <lineage>
        <taxon>unclassified sequences</taxon>
        <taxon>metagenomes</taxon>
        <taxon>organismal metagenomes</taxon>
    </lineage>
</organism>
<dbReference type="PANTHER" id="PTHR40278">
    <property type="entry name" value="DNA UTILIZATION PROTEIN HOFN"/>
    <property type="match status" value="1"/>
</dbReference>
<keyword evidence="2" id="KW-0472">Membrane</keyword>
<dbReference type="PANTHER" id="PTHR40278:SF2">
    <property type="entry name" value="TYPE IV PILUS INNER MEMBRANE COMPONENT PILN"/>
    <property type="match status" value="1"/>
</dbReference>
<sequence>MATINLLPWREARREAQKKHFLMLCGVFLLAGFCLLFLAHRYIYNEIYHQQARNQYLKKAIKNIAQEIKEIQALKEKKEQLLQRMSIIQSLQGNRPVLVRVFDEIARIIPEGVHFKNLEMIGHRIKLVGIAEANSQVSTLMRNLDNSPWFDNPNLTAVRKSILNGQRVNEFDLTIFQVTPPVTTEPSS</sequence>
<reference evidence="3" key="1">
    <citation type="journal article" date="2017" name="Appl. Environ. Microbiol.">
        <title>Molecular characterization of an Endozoicomonas-like organism causing infection in king scallop Pecten maximus L.</title>
        <authorList>
            <person name="Cano I."/>
            <person name="van Aerle R."/>
            <person name="Ross S."/>
            <person name="Verner-Jeffreys D.W."/>
            <person name="Paley R.K."/>
            <person name="Rimmer G."/>
            <person name="Ryder D."/>
            <person name="Hooper P."/>
            <person name="Stone D."/>
            <person name="Feist S.W."/>
        </authorList>
    </citation>
    <scope>NUCLEOTIDE SEQUENCE</scope>
</reference>
<dbReference type="InterPro" id="IPR052534">
    <property type="entry name" value="Extracell_DNA_Util/SecSys_Comp"/>
</dbReference>
<keyword evidence="2" id="KW-0812">Transmembrane</keyword>
<dbReference type="Pfam" id="PF05137">
    <property type="entry name" value="PilN"/>
    <property type="match status" value="1"/>
</dbReference>
<proteinExistence type="predicted"/>
<feature type="coiled-coil region" evidence="1">
    <location>
        <begin position="54"/>
        <end position="91"/>
    </location>
</feature>
<gene>
    <name evidence="3" type="ORF">CI610_01211</name>
</gene>
<feature type="transmembrane region" description="Helical" evidence="2">
    <location>
        <begin position="21"/>
        <end position="44"/>
    </location>
</feature>
<dbReference type="GO" id="GO:0043107">
    <property type="term" value="P:type IV pilus-dependent motility"/>
    <property type="evidence" value="ECO:0007669"/>
    <property type="project" value="TreeGrafter"/>
</dbReference>
<evidence type="ECO:0008006" key="4">
    <source>
        <dbReference type="Google" id="ProtNLM"/>
    </source>
</evidence>
<keyword evidence="2" id="KW-1133">Transmembrane helix</keyword>
<evidence type="ECO:0000256" key="1">
    <source>
        <dbReference type="SAM" id="Coils"/>
    </source>
</evidence>
<protein>
    <recommendedName>
        <fullName evidence="4">Pilus assembly protein PilN</fullName>
    </recommendedName>
</protein>
<accession>A0A2H9T9B1</accession>
<name>A0A2H9T9B1_9ZZZZ</name>